<evidence type="ECO:0000256" key="7">
    <source>
        <dbReference type="ARBA" id="ARBA00022840"/>
    </source>
</evidence>
<dbReference type="Pfam" id="PF00664">
    <property type="entry name" value="ABC_membrane"/>
    <property type="match status" value="2"/>
</dbReference>
<dbReference type="PANTHER" id="PTHR24223:SF172">
    <property type="entry name" value="ABC TRANSPORTER C FAMILY MEMBER 1-RELATED"/>
    <property type="match status" value="1"/>
</dbReference>
<evidence type="ECO:0000256" key="4">
    <source>
        <dbReference type="ARBA" id="ARBA00022692"/>
    </source>
</evidence>
<evidence type="ECO:0000256" key="5">
    <source>
        <dbReference type="ARBA" id="ARBA00022737"/>
    </source>
</evidence>
<evidence type="ECO:0000256" key="11">
    <source>
        <dbReference type="SAM" id="Phobius"/>
    </source>
</evidence>
<reference evidence="14 15" key="1">
    <citation type="journal article" date="2011" name="Genome Res.">
        <title>Phylogeny-wide analysis of social amoeba genomes highlights ancient origins for complex intercellular communication.</title>
        <authorList>
            <person name="Heidel A.J."/>
            <person name="Lawal H.M."/>
            <person name="Felder M."/>
            <person name="Schilde C."/>
            <person name="Helps N.R."/>
            <person name="Tunggal B."/>
            <person name="Rivero F."/>
            <person name="John U."/>
            <person name="Schleicher M."/>
            <person name="Eichinger L."/>
            <person name="Platzer M."/>
            <person name="Noegel A.A."/>
            <person name="Schaap P."/>
            <person name="Gloeckner G."/>
        </authorList>
    </citation>
    <scope>NUCLEOTIDE SEQUENCE [LARGE SCALE GENOMIC DNA]</scope>
    <source>
        <strain evidence="15">ATCC 26659 / Pp 5 / PN500</strain>
    </source>
</reference>
<dbReference type="InterPro" id="IPR017871">
    <property type="entry name" value="ABC_transporter-like_CS"/>
</dbReference>
<dbReference type="SUPFAM" id="SSF52540">
    <property type="entry name" value="P-loop containing nucleoside triphosphate hydrolases"/>
    <property type="match status" value="2"/>
</dbReference>
<evidence type="ECO:0000256" key="2">
    <source>
        <dbReference type="ARBA" id="ARBA00009726"/>
    </source>
</evidence>
<keyword evidence="3" id="KW-0813">Transport</keyword>
<dbReference type="FunFam" id="3.40.50.300:FF:000610">
    <property type="entry name" value="Multidrug resistance-associated ABC transporter"/>
    <property type="match status" value="1"/>
</dbReference>
<keyword evidence="9 11" id="KW-0472">Membrane</keyword>
<dbReference type="PANTHER" id="PTHR24223">
    <property type="entry name" value="ATP-BINDING CASSETTE SUB-FAMILY C"/>
    <property type="match status" value="1"/>
</dbReference>
<keyword evidence="7" id="KW-0067">ATP-binding</keyword>
<dbReference type="GeneID" id="31364405"/>
<feature type="compositionally biased region" description="Polar residues" evidence="10">
    <location>
        <begin position="553"/>
        <end position="566"/>
    </location>
</feature>
<evidence type="ECO:0000313" key="15">
    <source>
        <dbReference type="Proteomes" id="UP000001396"/>
    </source>
</evidence>
<dbReference type="SUPFAM" id="SSF90123">
    <property type="entry name" value="ABC transporter transmembrane region"/>
    <property type="match status" value="2"/>
</dbReference>
<feature type="region of interest" description="Disordered" evidence="10">
    <location>
        <begin position="926"/>
        <end position="945"/>
    </location>
</feature>
<dbReference type="InterPro" id="IPR011527">
    <property type="entry name" value="ABC1_TM_dom"/>
</dbReference>
<dbReference type="EMBL" id="ADBJ01000038">
    <property type="protein sequence ID" value="EFA78278.1"/>
    <property type="molecule type" value="Genomic_DNA"/>
</dbReference>
<evidence type="ECO:0000256" key="3">
    <source>
        <dbReference type="ARBA" id="ARBA00022448"/>
    </source>
</evidence>
<dbReference type="Gene3D" id="3.40.50.300">
    <property type="entry name" value="P-loop containing nucleotide triphosphate hydrolases"/>
    <property type="match status" value="2"/>
</dbReference>
<feature type="transmembrane region" description="Helical" evidence="11">
    <location>
        <begin position="669"/>
        <end position="690"/>
    </location>
</feature>
<dbReference type="Gene3D" id="1.20.1560.10">
    <property type="entry name" value="ABC transporter type 1, transmembrane domain"/>
    <property type="match status" value="2"/>
</dbReference>
<feature type="domain" description="ABC transmembrane type-1" evidence="13">
    <location>
        <begin position="633"/>
        <end position="909"/>
    </location>
</feature>
<dbReference type="InterPro" id="IPR003593">
    <property type="entry name" value="AAA+_ATPase"/>
</dbReference>
<dbReference type="InterPro" id="IPR003439">
    <property type="entry name" value="ABC_transporter-like_ATP-bd"/>
</dbReference>
<feature type="domain" description="ABC transporter" evidence="12">
    <location>
        <begin position="949"/>
        <end position="1180"/>
    </location>
</feature>
<dbReference type="Proteomes" id="UP000001396">
    <property type="component" value="Unassembled WGS sequence"/>
</dbReference>
<dbReference type="FunFam" id="1.20.1560.10:FF:000010">
    <property type="entry name" value="Multidrug resistance-associated ABC transporter"/>
    <property type="match status" value="1"/>
</dbReference>
<dbReference type="GO" id="GO:0016887">
    <property type="term" value="F:ATP hydrolysis activity"/>
    <property type="evidence" value="ECO:0007669"/>
    <property type="project" value="InterPro"/>
</dbReference>
<dbReference type="InterPro" id="IPR036640">
    <property type="entry name" value="ABC1_TM_sf"/>
</dbReference>
<evidence type="ECO:0000259" key="13">
    <source>
        <dbReference type="PROSITE" id="PS50929"/>
    </source>
</evidence>
<dbReference type="CDD" id="cd03244">
    <property type="entry name" value="ABCC_MRP_domain2"/>
    <property type="match status" value="1"/>
</dbReference>
<dbReference type="GO" id="GO:0005524">
    <property type="term" value="F:ATP binding"/>
    <property type="evidence" value="ECO:0007669"/>
    <property type="project" value="UniProtKB-KW"/>
</dbReference>
<dbReference type="CDD" id="cd03250">
    <property type="entry name" value="ABCC_MRP_domain1"/>
    <property type="match status" value="1"/>
</dbReference>
<dbReference type="STRING" id="670386.D3BK48"/>
<dbReference type="PROSITE" id="PS00211">
    <property type="entry name" value="ABC_TRANSPORTER_1"/>
    <property type="match status" value="2"/>
</dbReference>
<keyword evidence="5" id="KW-0677">Repeat</keyword>
<evidence type="ECO:0000256" key="10">
    <source>
        <dbReference type="SAM" id="MobiDB-lite"/>
    </source>
</evidence>
<keyword evidence="8 11" id="KW-1133">Transmembrane helix</keyword>
<keyword evidence="6" id="KW-0547">Nucleotide-binding</keyword>
<accession>D3BK48</accession>
<dbReference type="CDD" id="cd18579">
    <property type="entry name" value="ABC_6TM_ABCC_D1"/>
    <property type="match status" value="1"/>
</dbReference>
<feature type="region of interest" description="Disordered" evidence="10">
    <location>
        <begin position="553"/>
        <end position="582"/>
    </location>
</feature>
<gene>
    <name evidence="14" type="primary">abcC6</name>
    <name evidence="14" type="ORF">PPL_08929</name>
</gene>
<dbReference type="GO" id="GO:0016020">
    <property type="term" value="C:membrane"/>
    <property type="evidence" value="ECO:0007669"/>
    <property type="project" value="UniProtKB-SubCell"/>
</dbReference>
<evidence type="ECO:0000313" key="14">
    <source>
        <dbReference type="EMBL" id="EFA78278.1"/>
    </source>
</evidence>
<evidence type="ECO:0000256" key="9">
    <source>
        <dbReference type="ARBA" id="ARBA00023136"/>
    </source>
</evidence>
<dbReference type="Pfam" id="PF00005">
    <property type="entry name" value="ABC_tran"/>
    <property type="match status" value="2"/>
</dbReference>
<feature type="transmembrane region" description="Helical" evidence="11">
    <location>
        <begin position="45"/>
        <end position="78"/>
    </location>
</feature>
<keyword evidence="15" id="KW-1185">Reference proteome</keyword>
<dbReference type="RefSeq" id="XP_020430403.1">
    <property type="nucleotide sequence ID" value="XM_020579728.1"/>
</dbReference>
<dbReference type="SMART" id="SM00382">
    <property type="entry name" value="AAA"/>
    <property type="match status" value="2"/>
</dbReference>
<dbReference type="InterPro" id="IPR044726">
    <property type="entry name" value="ABCC_6TM_D2"/>
</dbReference>
<dbReference type="InParanoid" id="D3BK48"/>
<sequence>MDFGMMLKLNNNAKRLFSSGAIMNLISVDIDAFEEYFWNNCIDIFIYPFTISFLLAFLCYIVGPAAGLTGFVFMVIGLPTNAYLSKRQSDFNLRSLNLGDDRVGLMSEILTGIRFLKLYAWEQPFIDRVESIRKNQLKQLRVRNLFWASSSLLTQVLSGIVLLATFSVFVLRGGQLDATTAFTALTIFVNMRRPLEMLPESIQRLMKVFASSKRIEAFLQTTEIQQHMITHIDTSSDIRIVDGEFTWDDADYSNKRGQYDSNGSGDEEIGEISMMILQDGNNNSVGGSAADSPKSHLVVARNTLNDDESGEQITTFEEVESIGMMEDDTNSPERAPSVLSGVNFVAPAGKLTMICGKVGTGKTSLVSALIGEIYKTKGSVFTPRKMGFTSQSPFLISASLRDNILFGEEFDADRYIRVLEACALDTDLTQFPAKDFTEIGERGLNLSGGQKSRIALARAVYADPECYLLDEPLSAVDSEVAKHLFEKCIQGIMASRTRILVTHQLQFVPSADHIVVIQDNNEILQGTYQQLTEKGIDFESIMKAKHIDINSSITDSQEGDSASPDRTTTTTTTTTTEEQQQTSAKIELIVTNAPDSNLQEKAKLLVQEDRNKGAVGMDTYGPYIRAGGTLWFFIIVFFYLFSQISFQSADYWLAIWSKKQLDGPHTERFYLFIYMWFIFGYIILLTIRYFSLGSFTLYAAAELHDKLLASIMQAPTLFFDQNPTGRILNRFSKDISDIDLSILESLSDIMYNGTSVFVSICIMVFINPIMVVPLAVLSVLYYFVQIIYRNTSRELKRMESISRSPIFSSVGESYSGLVTIRSFKQQQRFINQIHTQIDVNQRLYFYSYACHRWMGTRLELIASTAVFFSSLFSIYSSASNPGLAGLAVTSALGMTGFLNRLVRQYTTLEVKMNSVERVNAYTQIQSEGDRHSLTNPPPPSWPEKGQIEFRDAEVRYRPDMDPSLMDFNATLESCEKIGIVGRTGAGKSTIGVALFRMVNLSKGRILIDGIDIGKIGLYELRSKLAVIPQDPFIFSGTIRANIDPFHERSDSQIWDALEKVQLKSVVSSMPFGLSTEMQQGGELSVGQRQLLCLCRALLRNSKIVLMDEATASLDYETDAIIKKTIKDNFSNSTVLTIAHRLDTIYDSNRILVVDKGRLAEFDTPTALTNNPESRYTQLLRAQSTYLFSKSKQDN</sequence>
<feature type="transmembrane region" description="Helical" evidence="11">
    <location>
        <begin position="145"/>
        <end position="171"/>
    </location>
</feature>
<feature type="transmembrane region" description="Helical" evidence="11">
    <location>
        <begin position="858"/>
        <end position="876"/>
    </location>
</feature>
<evidence type="ECO:0000259" key="12">
    <source>
        <dbReference type="PROSITE" id="PS50893"/>
    </source>
</evidence>
<evidence type="ECO:0000256" key="8">
    <source>
        <dbReference type="ARBA" id="ARBA00022989"/>
    </source>
</evidence>
<keyword evidence="4 11" id="KW-0812">Transmembrane</keyword>
<dbReference type="FunFam" id="3.40.50.300:FF:000997">
    <property type="entry name" value="Multidrug resistance-associated protein 1"/>
    <property type="match status" value="1"/>
</dbReference>
<feature type="domain" description="ABC transporter" evidence="12">
    <location>
        <begin position="324"/>
        <end position="544"/>
    </location>
</feature>
<dbReference type="InterPro" id="IPR027417">
    <property type="entry name" value="P-loop_NTPase"/>
</dbReference>
<feature type="transmembrane region" description="Helical" evidence="11">
    <location>
        <begin position="630"/>
        <end position="649"/>
    </location>
</feature>
<evidence type="ECO:0000256" key="6">
    <source>
        <dbReference type="ARBA" id="ARBA00022741"/>
    </source>
</evidence>
<dbReference type="PROSITE" id="PS50893">
    <property type="entry name" value="ABC_TRANSPORTER_2"/>
    <property type="match status" value="2"/>
</dbReference>
<dbReference type="GO" id="GO:0030587">
    <property type="term" value="P:sorocarp development"/>
    <property type="evidence" value="ECO:0007669"/>
    <property type="project" value="UniProtKB-ARBA"/>
</dbReference>
<dbReference type="InterPro" id="IPR044746">
    <property type="entry name" value="ABCC_6TM_D1"/>
</dbReference>
<feature type="compositionally biased region" description="Low complexity" evidence="10">
    <location>
        <begin position="567"/>
        <end position="582"/>
    </location>
</feature>
<organism evidence="14 15">
    <name type="scientific">Heterostelium pallidum (strain ATCC 26659 / Pp 5 / PN500)</name>
    <name type="common">Cellular slime mold</name>
    <name type="synonym">Polysphondylium pallidum</name>
    <dbReference type="NCBI Taxonomy" id="670386"/>
    <lineage>
        <taxon>Eukaryota</taxon>
        <taxon>Amoebozoa</taxon>
        <taxon>Evosea</taxon>
        <taxon>Eumycetozoa</taxon>
        <taxon>Dictyostelia</taxon>
        <taxon>Acytosteliales</taxon>
        <taxon>Acytosteliaceae</taxon>
        <taxon>Heterostelium</taxon>
    </lineage>
</organism>
<dbReference type="AlphaFoldDB" id="D3BK48"/>
<evidence type="ECO:0000256" key="1">
    <source>
        <dbReference type="ARBA" id="ARBA00004141"/>
    </source>
</evidence>
<dbReference type="PROSITE" id="PS50929">
    <property type="entry name" value="ABC_TM1F"/>
    <property type="match status" value="2"/>
</dbReference>
<comment type="caution">
    <text evidence="14">The sequence shown here is derived from an EMBL/GenBank/DDBJ whole genome shotgun (WGS) entry which is preliminary data.</text>
</comment>
<comment type="similarity">
    <text evidence="2">Belongs to the ABC transporter superfamily. ABCC family. Conjugate transporter (TC 3.A.1.208) subfamily.</text>
</comment>
<dbReference type="InterPro" id="IPR050173">
    <property type="entry name" value="ABC_transporter_C-like"/>
</dbReference>
<dbReference type="CDD" id="cd18580">
    <property type="entry name" value="ABC_6TM_ABCC_D2"/>
    <property type="match status" value="1"/>
</dbReference>
<name>D3BK48_HETP5</name>
<comment type="subcellular location">
    <subcellularLocation>
        <location evidence="1">Membrane</location>
        <topology evidence="1">Multi-pass membrane protein</topology>
    </subcellularLocation>
</comment>
<protein>
    <submittedName>
        <fullName evidence="14">ABC transporter C family protein</fullName>
    </submittedName>
</protein>
<feature type="domain" description="ABC transmembrane type-1" evidence="13">
    <location>
        <begin position="6"/>
        <end position="207"/>
    </location>
</feature>
<dbReference type="GO" id="GO:0140359">
    <property type="term" value="F:ABC-type transporter activity"/>
    <property type="evidence" value="ECO:0007669"/>
    <property type="project" value="InterPro"/>
</dbReference>
<dbReference type="OMA" id="MEMGSPQ"/>
<proteinExistence type="inferred from homology"/>
<feature type="transmembrane region" description="Helical" evidence="11">
    <location>
        <begin position="882"/>
        <end position="902"/>
    </location>
</feature>
<feature type="transmembrane region" description="Helical" evidence="11">
    <location>
        <begin position="756"/>
        <end position="784"/>
    </location>
</feature>